<evidence type="ECO:0000256" key="1">
    <source>
        <dbReference type="ARBA" id="ARBA00022737"/>
    </source>
</evidence>
<dbReference type="SUPFAM" id="SSF48403">
    <property type="entry name" value="Ankyrin repeat"/>
    <property type="match status" value="2"/>
</dbReference>
<dbReference type="SMART" id="SM00248">
    <property type="entry name" value="ANK"/>
    <property type="match status" value="3"/>
</dbReference>
<comment type="caution">
    <text evidence="5">The sequence shown here is derived from an EMBL/GenBank/DDBJ whole genome shotgun (WGS) entry which is preliminary data.</text>
</comment>
<reference evidence="5" key="1">
    <citation type="submission" date="2023-06" db="EMBL/GenBank/DDBJ databases">
        <title>Survivors Of The Sea: Transcriptome response of Skeletonema marinoi to long-term dormancy.</title>
        <authorList>
            <person name="Pinder M.I.M."/>
            <person name="Kourtchenko O."/>
            <person name="Robertson E.K."/>
            <person name="Larsson T."/>
            <person name="Maumus F."/>
            <person name="Osuna-Cruz C.M."/>
            <person name="Vancaester E."/>
            <person name="Stenow R."/>
            <person name="Vandepoele K."/>
            <person name="Ploug H."/>
            <person name="Bruchert V."/>
            <person name="Godhe A."/>
            <person name="Topel M."/>
        </authorList>
    </citation>
    <scope>NUCLEOTIDE SEQUENCE</scope>
    <source>
        <strain evidence="5">R05AC</strain>
    </source>
</reference>
<feature type="compositionally biased region" description="Acidic residues" evidence="4">
    <location>
        <begin position="874"/>
        <end position="884"/>
    </location>
</feature>
<dbReference type="InterPro" id="IPR011990">
    <property type="entry name" value="TPR-like_helical_dom_sf"/>
</dbReference>
<keyword evidence="6" id="KW-1185">Reference proteome</keyword>
<dbReference type="Proteomes" id="UP001224775">
    <property type="component" value="Unassembled WGS sequence"/>
</dbReference>
<evidence type="ECO:0000256" key="3">
    <source>
        <dbReference type="PROSITE-ProRule" id="PRU00023"/>
    </source>
</evidence>
<dbReference type="PROSITE" id="PS50297">
    <property type="entry name" value="ANK_REP_REGION"/>
    <property type="match status" value="2"/>
</dbReference>
<dbReference type="SUPFAM" id="SSF48452">
    <property type="entry name" value="TPR-like"/>
    <property type="match status" value="2"/>
</dbReference>
<protein>
    <submittedName>
        <fullName evidence="5">Ankyrin repeat domain-containing protein</fullName>
    </submittedName>
</protein>
<evidence type="ECO:0000313" key="5">
    <source>
        <dbReference type="EMBL" id="KAK1739169.1"/>
    </source>
</evidence>
<feature type="repeat" description="ANK" evidence="3">
    <location>
        <begin position="128"/>
        <end position="160"/>
    </location>
</feature>
<dbReference type="InterPro" id="IPR019734">
    <property type="entry name" value="TPR_rpt"/>
</dbReference>
<gene>
    <name evidence="5" type="ORF">QTG54_010485</name>
</gene>
<feature type="repeat" description="ANK" evidence="3">
    <location>
        <begin position="573"/>
        <end position="605"/>
    </location>
</feature>
<dbReference type="Gene3D" id="1.25.40.10">
    <property type="entry name" value="Tetratricopeptide repeat domain"/>
    <property type="match status" value="2"/>
</dbReference>
<feature type="compositionally biased region" description="Polar residues" evidence="4">
    <location>
        <begin position="895"/>
        <end position="924"/>
    </location>
</feature>
<organism evidence="5 6">
    <name type="scientific">Skeletonema marinoi</name>
    <dbReference type="NCBI Taxonomy" id="267567"/>
    <lineage>
        <taxon>Eukaryota</taxon>
        <taxon>Sar</taxon>
        <taxon>Stramenopiles</taxon>
        <taxon>Ochrophyta</taxon>
        <taxon>Bacillariophyta</taxon>
        <taxon>Coscinodiscophyceae</taxon>
        <taxon>Thalassiosirophycidae</taxon>
        <taxon>Thalassiosirales</taxon>
        <taxon>Skeletonemataceae</taxon>
        <taxon>Skeletonema</taxon>
        <taxon>Skeletonema marinoi-dohrnii complex</taxon>
    </lineage>
</organism>
<name>A0AAD9DAR3_9STRA</name>
<dbReference type="Gene3D" id="1.25.40.20">
    <property type="entry name" value="Ankyrin repeat-containing domain"/>
    <property type="match status" value="2"/>
</dbReference>
<dbReference type="PROSITE" id="PS50088">
    <property type="entry name" value="ANK_REPEAT"/>
    <property type="match status" value="2"/>
</dbReference>
<dbReference type="SMART" id="SM00028">
    <property type="entry name" value="TPR"/>
    <property type="match status" value="3"/>
</dbReference>
<dbReference type="InterPro" id="IPR002110">
    <property type="entry name" value="Ankyrin_rpt"/>
</dbReference>
<evidence type="ECO:0000313" key="6">
    <source>
        <dbReference type="Proteomes" id="UP001224775"/>
    </source>
</evidence>
<feature type="region of interest" description="Disordered" evidence="4">
    <location>
        <begin position="410"/>
        <end position="443"/>
    </location>
</feature>
<proteinExistence type="predicted"/>
<dbReference type="Pfam" id="PF12796">
    <property type="entry name" value="Ank_2"/>
    <property type="match status" value="2"/>
</dbReference>
<sequence length="939" mass="103877">MDDDLMNMLLGSGAESMEEVMMRMFLGMGGGANNSSSGMCTEDDWEDHPMGELFRAARRHDTVEVETLLEQESYREGVDELDGDGAGVLHCLALDSEIYMTEEDAEAIVQAFKNAGADLDLRGGSMMSGETPLHVAACYGNIAMAKALIDAGATAEICDKYGKTPLNKAEDVKSVVGEMTFKLIQDAVTKERSDPNYVDAVTQKANEIRLQAEEDWENDDLDLALENYQRLLQLPGCDEDYRNHANLAGCALQHAIEKAVSGVVGGRNSFKIAYKAASKAVELEPTFEIGWVEVARAYMGYRELPRAKQACKNGLKLFPESVKLKEIWSVLDQVGVPDEVVDHESQEFKDVYDRIYMERWVGPVGCDYCALNCMEEPRPDKCPFCGCPDKELDEDAQQMIICLTMYGKKDDSSINGEEDDDMKKNDDNSNDEDDDSSASLFYDDNSIKDDYNCEDVEMLAGAGGMEEIMMRMFLGMGGGANSSSGLCNEDDWENHPMGELFRAVRRHDTVEVETLLEQDSYREGVDELDGDGAGVLHNLALDSELYEEDAEAIVQAFKNAGADLDLRGGSMMSGETPLHVAACYGNIAMAKALIDAGATADICDNFGKTPLHQADGVKSVVGEMTFNLIQDAVTKERSDPKYAAAVTQKANEIRLQAEEYWKEEEMDLALEMYQRLLQLPGCDEDYRNHANLAGCALEDAIIKKTSGIIGGRNSFKIAYKAASKAVELEPTFEISWNELARAYMGYRELPRAKQACKNGLKLFPESVKLKEIWSVLDQAGVPDTVVDHESQEFKDIYERIYMKRWIGPVGCDYCELKCMDEPRPDKCPFCGCPDKELDDETDNMIVCLTVYGKKDDSSINGEEEDDDLKNNEDNSFEVDDDSENLEMPPLVEPCASNTNPFTFAAPSQSGSTSFDFGSPSNGTETKFVFGSPETKGDSK</sequence>
<evidence type="ECO:0000256" key="2">
    <source>
        <dbReference type="ARBA" id="ARBA00023043"/>
    </source>
</evidence>
<evidence type="ECO:0000256" key="4">
    <source>
        <dbReference type="SAM" id="MobiDB-lite"/>
    </source>
</evidence>
<accession>A0AAD9DAR3</accession>
<dbReference type="EMBL" id="JATAAI010000019">
    <property type="protein sequence ID" value="KAK1739169.1"/>
    <property type="molecule type" value="Genomic_DNA"/>
</dbReference>
<dbReference type="AlphaFoldDB" id="A0AAD9DAR3"/>
<keyword evidence="1" id="KW-0677">Repeat</keyword>
<dbReference type="InterPro" id="IPR036770">
    <property type="entry name" value="Ankyrin_rpt-contain_sf"/>
</dbReference>
<dbReference type="PANTHER" id="PTHR24171">
    <property type="entry name" value="ANKYRIN REPEAT DOMAIN-CONTAINING PROTEIN 39-RELATED"/>
    <property type="match status" value="1"/>
</dbReference>
<keyword evidence="2 3" id="KW-0040">ANK repeat</keyword>
<feature type="region of interest" description="Disordered" evidence="4">
    <location>
        <begin position="858"/>
        <end position="939"/>
    </location>
</feature>